<organism evidence="12 13">
    <name type="scientific">Enterocloster lavalensis</name>
    <dbReference type="NCBI Taxonomy" id="460384"/>
    <lineage>
        <taxon>Bacteria</taxon>
        <taxon>Bacillati</taxon>
        <taxon>Bacillota</taxon>
        <taxon>Clostridia</taxon>
        <taxon>Lachnospirales</taxon>
        <taxon>Lachnospiraceae</taxon>
        <taxon>Enterocloster</taxon>
    </lineage>
</organism>
<dbReference type="GO" id="GO:0004222">
    <property type="term" value="F:metalloendopeptidase activity"/>
    <property type="evidence" value="ECO:0007669"/>
    <property type="project" value="InterPro"/>
</dbReference>
<comment type="similarity">
    <text evidence="2">Belongs to the peptidase M13 family.</text>
</comment>
<dbReference type="Gene3D" id="3.40.390.10">
    <property type="entry name" value="Collagenase (Catalytic Domain)"/>
    <property type="match status" value="1"/>
</dbReference>
<reference evidence="13" key="1">
    <citation type="submission" date="2016-10" db="EMBL/GenBank/DDBJ databases">
        <authorList>
            <person name="Varghese N."/>
            <person name="Submissions S."/>
        </authorList>
    </citation>
    <scope>NUCLEOTIDE SEQUENCE [LARGE SCALE GENOMIC DNA]</scope>
    <source>
        <strain evidence="13">NLAE-zl-G277</strain>
    </source>
</reference>
<dbReference type="AlphaFoldDB" id="A0A1I0JHW9"/>
<dbReference type="RefSeq" id="WP_166434457.1">
    <property type="nucleotide sequence ID" value="NZ_DAINWJ010000195.1"/>
</dbReference>
<dbReference type="PROSITE" id="PS51885">
    <property type="entry name" value="NEPRILYSIN"/>
    <property type="match status" value="1"/>
</dbReference>
<evidence type="ECO:0000256" key="9">
    <source>
        <dbReference type="SAM" id="SignalP"/>
    </source>
</evidence>
<dbReference type="GO" id="GO:0016485">
    <property type="term" value="P:protein processing"/>
    <property type="evidence" value="ECO:0007669"/>
    <property type="project" value="TreeGrafter"/>
</dbReference>
<evidence type="ECO:0000256" key="4">
    <source>
        <dbReference type="ARBA" id="ARBA00022723"/>
    </source>
</evidence>
<keyword evidence="4" id="KW-0479">Metal-binding</keyword>
<dbReference type="InterPro" id="IPR018497">
    <property type="entry name" value="Peptidase_M13_C"/>
</dbReference>
<dbReference type="InterPro" id="IPR000718">
    <property type="entry name" value="Peptidase_M13"/>
</dbReference>
<dbReference type="GO" id="GO:0046872">
    <property type="term" value="F:metal ion binding"/>
    <property type="evidence" value="ECO:0007669"/>
    <property type="project" value="UniProtKB-KW"/>
</dbReference>
<dbReference type="Pfam" id="PF01431">
    <property type="entry name" value="Peptidase_M13"/>
    <property type="match status" value="1"/>
</dbReference>
<keyword evidence="7" id="KW-0482">Metalloprotease</keyword>
<feature type="chain" id="PRO_5038632486" evidence="9">
    <location>
        <begin position="26"/>
        <end position="713"/>
    </location>
</feature>
<dbReference type="EMBL" id="FOIM01000030">
    <property type="protein sequence ID" value="SEU09834.1"/>
    <property type="molecule type" value="Genomic_DNA"/>
</dbReference>
<dbReference type="Gene3D" id="1.10.1380.10">
    <property type="entry name" value="Neutral endopeptidase , domain2"/>
    <property type="match status" value="1"/>
</dbReference>
<gene>
    <name evidence="12" type="ORF">SAMN05216313_13047</name>
</gene>
<evidence type="ECO:0000259" key="10">
    <source>
        <dbReference type="Pfam" id="PF01431"/>
    </source>
</evidence>
<proteinExistence type="inferred from homology"/>
<dbReference type="STRING" id="460384.SAMN05216313_13047"/>
<feature type="compositionally biased region" description="Low complexity" evidence="8">
    <location>
        <begin position="33"/>
        <end position="45"/>
    </location>
</feature>
<dbReference type="PRINTS" id="PR00786">
    <property type="entry name" value="NEPRILYSIN"/>
</dbReference>
<protein>
    <submittedName>
        <fullName evidence="12">Putative endopeptidase</fullName>
    </submittedName>
</protein>
<evidence type="ECO:0000256" key="1">
    <source>
        <dbReference type="ARBA" id="ARBA00001947"/>
    </source>
</evidence>
<dbReference type="PANTHER" id="PTHR11733:SF167">
    <property type="entry name" value="FI17812P1-RELATED"/>
    <property type="match status" value="1"/>
</dbReference>
<keyword evidence="9" id="KW-0732">Signal</keyword>
<evidence type="ECO:0000313" key="13">
    <source>
        <dbReference type="Proteomes" id="UP000198508"/>
    </source>
</evidence>
<evidence type="ECO:0000256" key="7">
    <source>
        <dbReference type="ARBA" id="ARBA00023049"/>
    </source>
</evidence>
<dbReference type="Pfam" id="PF05649">
    <property type="entry name" value="Peptidase_M13_N"/>
    <property type="match status" value="1"/>
</dbReference>
<evidence type="ECO:0000256" key="5">
    <source>
        <dbReference type="ARBA" id="ARBA00022801"/>
    </source>
</evidence>
<evidence type="ECO:0000259" key="11">
    <source>
        <dbReference type="Pfam" id="PF05649"/>
    </source>
</evidence>
<evidence type="ECO:0000313" key="12">
    <source>
        <dbReference type="EMBL" id="SEU09834.1"/>
    </source>
</evidence>
<dbReference type="InterPro" id="IPR042089">
    <property type="entry name" value="Peptidase_M13_dom_2"/>
</dbReference>
<name>A0A1I0JHW9_9FIRM</name>
<dbReference type="GO" id="GO:0005886">
    <property type="term" value="C:plasma membrane"/>
    <property type="evidence" value="ECO:0007669"/>
    <property type="project" value="TreeGrafter"/>
</dbReference>
<comment type="cofactor">
    <cofactor evidence="1">
        <name>Zn(2+)</name>
        <dbReference type="ChEBI" id="CHEBI:29105"/>
    </cofactor>
</comment>
<keyword evidence="6" id="KW-0862">Zinc</keyword>
<keyword evidence="5" id="KW-0378">Hydrolase</keyword>
<feature type="signal peptide" evidence="9">
    <location>
        <begin position="1"/>
        <end position="25"/>
    </location>
</feature>
<evidence type="ECO:0000256" key="2">
    <source>
        <dbReference type="ARBA" id="ARBA00007357"/>
    </source>
</evidence>
<dbReference type="InterPro" id="IPR024079">
    <property type="entry name" value="MetalloPept_cat_dom_sf"/>
</dbReference>
<dbReference type="PROSITE" id="PS51257">
    <property type="entry name" value="PROKAR_LIPOPROTEIN"/>
    <property type="match status" value="1"/>
</dbReference>
<dbReference type="SUPFAM" id="SSF55486">
    <property type="entry name" value="Metalloproteases ('zincins'), catalytic domain"/>
    <property type="match status" value="1"/>
</dbReference>
<keyword evidence="13" id="KW-1185">Reference proteome</keyword>
<dbReference type="Proteomes" id="UP000198508">
    <property type="component" value="Unassembled WGS sequence"/>
</dbReference>
<dbReference type="CDD" id="cd08662">
    <property type="entry name" value="M13"/>
    <property type="match status" value="1"/>
</dbReference>
<dbReference type="GeneID" id="93277686"/>
<keyword evidence="3" id="KW-0645">Protease</keyword>
<feature type="domain" description="Peptidase M13 N-terminal" evidence="11">
    <location>
        <begin position="86"/>
        <end position="462"/>
    </location>
</feature>
<feature type="domain" description="Peptidase M13 C-terminal" evidence="10">
    <location>
        <begin position="519"/>
        <end position="710"/>
    </location>
</feature>
<dbReference type="PANTHER" id="PTHR11733">
    <property type="entry name" value="ZINC METALLOPROTEASE FAMILY M13 NEPRILYSIN-RELATED"/>
    <property type="match status" value="1"/>
</dbReference>
<feature type="region of interest" description="Disordered" evidence="8">
    <location>
        <begin position="30"/>
        <end position="79"/>
    </location>
</feature>
<dbReference type="InterPro" id="IPR008753">
    <property type="entry name" value="Peptidase_M13_N"/>
</dbReference>
<evidence type="ECO:0000256" key="8">
    <source>
        <dbReference type="SAM" id="MobiDB-lite"/>
    </source>
</evidence>
<evidence type="ECO:0000256" key="6">
    <source>
        <dbReference type="ARBA" id="ARBA00022833"/>
    </source>
</evidence>
<sequence length="713" mass="78734">MMKKNAKLWLAVVAGAAVLTLSACRAKSPALPSAQSSGAGSFAAGEGRENSGSPTVGPEAPANPPSAAPAAEGQAAKSRLRPRLEDDYYEYVNWDILSKTRIPGDSSSWSYLYQLNQDAYARLDQLLKETVKKRPSLEMGSTEQKIADFYRTALDEDARAAAGFGGLAPYLESVRSATTISQYLESLSGLRRDLGLTSLINVQKTEDLRDSSRYVYCFFQPDLGPGKETLEDGTMGSFLDEYQGYIGRVMEYSGMEPGDAKKAASEILAFQRELAAATLPLSRRQDPDVYYNPYTAAQLQQLLSNVDVPAYLDALGIAGRDFYVVTDVKALEACNDWLTEDHLELLKNYTVFCLLSDMSLYLTPQMQGNALAWHNFQNGIAEMKAADKLAGEMTQSMFGFEFGRLYAEQCFSGQDKENVTAMIRQILAAYKKRILALDWMGDETKANAVKKLDSMTLKVGYPDHFTDIHATARITPPEQGGTLIGNVLALMRAEAAFDLEEGKKPVDKEKWAMTPQTVNAYYNPSGNEIVFPAGILQEPFYSPEADLATDMGGIGMVIAHEISHAFDSSGAMYDEKGNYKMWWTEEDLENFRALAGKVADYYDGQEGFEGRFVNGEQTLGENIADLGSLSCVTSIVGDDTDGLRALFTRFATIWASKYTDEAMIRRLNTDVHSPAKVRVNAVLRNTDAFYLAYPQLREGDKMYLAPEQRVGIW</sequence>
<accession>A0A1I0JHW9</accession>
<evidence type="ECO:0000256" key="3">
    <source>
        <dbReference type="ARBA" id="ARBA00022670"/>
    </source>
</evidence>